<comment type="caution">
    <text evidence="2">The sequence shown here is derived from an EMBL/GenBank/DDBJ whole genome shotgun (WGS) entry which is preliminary data.</text>
</comment>
<reference evidence="2 3" key="1">
    <citation type="journal article" date="2024" name="G3 (Bethesda)">
        <title>Genome assembly of Hibiscus sabdariffa L. provides insights into metabolisms of medicinal natural products.</title>
        <authorList>
            <person name="Kim T."/>
        </authorList>
    </citation>
    <scope>NUCLEOTIDE SEQUENCE [LARGE SCALE GENOMIC DNA]</scope>
    <source>
        <strain evidence="2">TK-2024</strain>
        <tissue evidence="2">Old leaves</tissue>
    </source>
</reference>
<evidence type="ECO:0000313" key="2">
    <source>
        <dbReference type="EMBL" id="KAK8590172.1"/>
    </source>
</evidence>
<name>A0ABR2G1E8_9ROSI</name>
<evidence type="ECO:0000313" key="3">
    <source>
        <dbReference type="Proteomes" id="UP001472677"/>
    </source>
</evidence>
<gene>
    <name evidence="2" type="ORF">V6N12_024554</name>
</gene>
<dbReference type="EMBL" id="JBBPBM010000004">
    <property type="protein sequence ID" value="KAK8590172.1"/>
    <property type="molecule type" value="Genomic_DNA"/>
</dbReference>
<accession>A0ABR2G1E8</accession>
<evidence type="ECO:0000256" key="1">
    <source>
        <dbReference type="SAM" id="MobiDB-lite"/>
    </source>
</evidence>
<dbReference type="Proteomes" id="UP001472677">
    <property type="component" value="Unassembled WGS sequence"/>
</dbReference>
<proteinExistence type="predicted"/>
<protein>
    <submittedName>
        <fullName evidence="2">Uncharacterized protein</fullName>
    </submittedName>
</protein>
<keyword evidence="3" id="KW-1185">Reference proteome</keyword>
<sequence>MLLVILETTESVISVASIKMSATNRSVIAPNVGSIVASETLPGVVRSKPPNSSGLKDGFFCFATSGQNSVFLEVNLLKWDRGSCHQGSQPAAKQLGKGELRPDVVFPATNLVNKSREEPSFAKLKSCSFGGAARCVRLRAGFLGPDGDWPLSAKAEGSLTARPTRRAGTKVGLSDPTVPSGRAVAQRIKVTLGLIG</sequence>
<feature type="region of interest" description="Disordered" evidence="1">
    <location>
        <begin position="157"/>
        <end position="178"/>
    </location>
</feature>
<organism evidence="2 3">
    <name type="scientific">Hibiscus sabdariffa</name>
    <name type="common">roselle</name>
    <dbReference type="NCBI Taxonomy" id="183260"/>
    <lineage>
        <taxon>Eukaryota</taxon>
        <taxon>Viridiplantae</taxon>
        <taxon>Streptophyta</taxon>
        <taxon>Embryophyta</taxon>
        <taxon>Tracheophyta</taxon>
        <taxon>Spermatophyta</taxon>
        <taxon>Magnoliopsida</taxon>
        <taxon>eudicotyledons</taxon>
        <taxon>Gunneridae</taxon>
        <taxon>Pentapetalae</taxon>
        <taxon>rosids</taxon>
        <taxon>malvids</taxon>
        <taxon>Malvales</taxon>
        <taxon>Malvaceae</taxon>
        <taxon>Malvoideae</taxon>
        <taxon>Hibiscus</taxon>
    </lineage>
</organism>